<evidence type="ECO:0000259" key="13">
    <source>
        <dbReference type="PROSITE" id="PS51192"/>
    </source>
</evidence>
<dbReference type="GO" id="GO:0005840">
    <property type="term" value="C:ribosome"/>
    <property type="evidence" value="ECO:0007669"/>
    <property type="project" value="TreeGrafter"/>
</dbReference>
<dbReference type="InterPro" id="IPR014001">
    <property type="entry name" value="Helicase_ATP-bd"/>
</dbReference>
<dbReference type="InterPro" id="IPR001650">
    <property type="entry name" value="Helicase_C-like"/>
</dbReference>
<evidence type="ECO:0000256" key="8">
    <source>
        <dbReference type="ARBA" id="ARBA00023016"/>
    </source>
</evidence>
<dbReference type="HAMAP" id="MF_00964">
    <property type="entry name" value="DEAD_helicase_DeaD"/>
    <property type="match status" value="1"/>
</dbReference>
<dbReference type="PROSITE" id="PS51195">
    <property type="entry name" value="Q_MOTIF"/>
    <property type="match status" value="1"/>
</dbReference>
<dbReference type="InterPro" id="IPR005580">
    <property type="entry name" value="DbpA/CsdA_RNA-bd_dom"/>
</dbReference>
<dbReference type="RefSeq" id="WP_084426696.1">
    <property type="nucleotide sequence ID" value="NZ_CP042914.1"/>
</dbReference>
<dbReference type="GO" id="GO:0000027">
    <property type="term" value="P:ribosomal large subunit assembly"/>
    <property type="evidence" value="ECO:0007669"/>
    <property type="project" value="UniProtKB-UniRule"/>
</dbReference>
<keyword evidence="17" id="KW-1185">Reference proteome</keyword>
<evidence type="ECO:0000256" key="10">
    <source>
        <dbReference type="HAMAP-Rule" id="MF_00964"/>
    </source>
</evidence>
<dbReference type="Gene3D" id="3.40.50.300">
    <property type="entry name" value="P-loop containing nucleotide triphosphate hydrolases"/>
    <property type="match status" value="2"/>
</dbReference>
<dbReference type="GO" id="GO:0016887">
    <property type="term" value="F:ATP hydrolysis activity"/>
    <property type="evidence" value="ECO:0007669"/>
    <property type="project" value="RHEA"/>
</dbReference>
<feature type="compositionally biased region" description="Basic and acidic residues" evidence="12">
    <location>
        <begin position="618"/>
        <end position="639"/>
    </location>
</feature>
<dbReference type="GO" id="GO:0006401">
    <property type="term" value="P:RNA catabolic process"/>
    <property type="evidence" value="ECO:0007669"/>
    <property type="project" value="UniProtKB-UniRule"/>
</dbReference>
<evidence type="ECO:0000259" key="15">
    <source>
        <dbReference type="PROSITE" id="PS51195"/>
    </source>
</evidence>
<feature type="short sequence motif" description="Q motif" evidence="11">
    <location>
        <begin position="185"/>
        <end position="213"/>
    </location>
</feature>
<dbReference type="CDD" id="cd00268">
    <property type="entry name" value="DEADc"/>
    <property type="match status" value="1"/>
</dbReference>
<dbReference type="PROSITE" id="PS51194">
    <property type="entry name" value="HELICASE_CTER"/>
    <property type="match status" value="1"/>
</dbReference>
<evidence type="ECO:0000313" key="16">
    <source>
        <dbReference type="EMBL" id="QEG38363.1"/>
    </source>
</evidence>
<evidence type="ECO:0000256" key="12">
    <source>
        <dbReference type="SAM" id="MobiDB-lite"/>
    </source>
</evidence>
<dbReference type="PANTHER" id="PTHR47963:SF8">
    <property type="entry name" value="ATP-DEPENDENT RNA HELICASE DEAD"/>
    <property type="match status" value="1"/>
</dbReference>
<name>A0A5B9QWN8_9BACT</name>
<dbReference type="Pfam" id="PF25399">
    <property type="entry name" value="DeaD_dimer"/>
    <property type="match status" value="1"/>
</dbReference>
<feature type="region of interest" description="Disordered" evidence="12">
    <location>
        <begin position="611"/>
        <end position="656"/>
    </location>
</feature>
<dbReference type="SMART" id="SM00487">
    <property type="entry name" value="DEXDc"/>
    <property type="match status" value="1"/>
</dbReference>
<feature type="region of interest" description="Disordered" evidence="12">
    <location>
        <begin position="732"/>
        <end position="788"/>
    </location>
</feature>
<keyword evidence="5 10" id="KW-0347">Helicase</keyword>
<dbReference type="InterPro" id="IPR011545">
    <property type="entry name" value="DEAD/DEAH_box_helicase_dom"/>
</dbReference>
<keyword evidence="8 10" id="KW-0346">Stress response</keyword>
<dbReference type="Pfam" id="PF00271">
    <property type="entry name" value="Helicase_C"/>
    <property type="match status" value="1"/>
</dbReference>
<dbReference type="InterPro" id="IPR044742">
    <property type="entry name" value="DEAD/DEAH_RhlB"/>
</dbReference>
<comment type="function">
    <text evidence="10">DEAD-box RNA helicase involved in various cellular processes at low temperature, including ribosome biogenesis, mRNA degradation and translation initiation.</text>
</comment>
<comment type="similarity">
    <text evidence="10">Belongs to the DEAD box helicase family. DeaD/CsdA subfamily.</text>
</comment>
<dbReference type="PANTHER" id="PTHR47963">
    <property type="entry name" value="DEAD-BOX ATP-DEPENDENT RNA HELICASE 47, MITOCHONDRIAL"/>
    <property type="match status" value="1"/>
</dbReference>
<reference evidence="16 17" key="1">
    <citation type="submission" date="2019-08" db="EMBL/GenBank/DDBJ databases">
        <title>Deep-cultivation of Planctomycetes and their phenomic and genomic characterization uncovers novel biology.</title>
        <authorList>
            <person name="Wiegand S."/>
            <person name="Jogler M."/>
            <person name="Boedeker C."/>
            <person name="Pinto D."/>
            <person name="Vollmers J."/>
            <person name="Rivas-Marin E."/>
            <person name="Kohn T."/>
            <person name="Peeters S.H."/>
            <person name="Heuer A."/>
            <person name="Rast P."/>
            <person name="Oberbeckmann S."/>
            <person name="Bunk B."/>
            <person name="Jeske O."/>
            <person name="Meyerdierks A."/>
            <person name="Storesund J.E."/>
            <person name="Kallscheuer N."/>
            <person name="Luecker S."/>
            <person name="Lage O.M."/>
            <person name="Pohl T."/>
            <person name="Merkel B.J."/>
            <person name="Hornburger P."/>
            <person name="Mueller R.-W."/>
            <person name="Bruemmer F."/>
            <person name="Labrenz M."/>
            <person name="Spormann A.M."/>
            <person name="Op den Camp H."/>
            <person name="Overmann J."/>
            <person name="Amann R."/>
            <person name="Jetten M.S.M."/>
            <person name="Mascher T."/>
            <person name="Medema M.H."/>
            <person name="Devos D.P."/>
            <person name="Kaster A.-K."/>
            <person name="Ovreas L."/>
            <person name="Rohde M."/>
            <person name="Galperin M.Y."/>
            <person name="Jogler C."/>
        </authorList>
    </citation>
    <scope>NUCLEOTIDE SEQUENCE [LARGE SCALE GENOMIC DNA]</scope>
    <source>
        <strain evidence="16 17">UC8</strain>
    </source>
</reference>
<dbReference type="FunFam" id="3.40.50.300:FF:000108">
    <property type="entry name" value="ATP-dependent RNA helicase RhlE"/>
    <property type="match status" value="1"/>
</dbReference>
<comment type="catalytic activity">
    <reaction evidence="9 10">
        <text>ATP + H2O = ADP + phosphate + H(+)</text>
        <dbReference type="Rhea" id="RHEA:13065"/>
        <dbReference type="ChEBI" id="CHEBI:15377"/>
        <dbReference type="ChEBI" id="CHEBI:15378"/>
        <dbReference type="ChEBI" id="CHEBI:30616"/>
        <dbReference type="ChEBI" id="CHEBI:43474"/>
        <dbReference type="ChEBI" id="CHEBI:456216"/>
        <dbReference type="EC" id="3.6.4.13"/>
    </reaction>
</comment>
<dbReference type="Pfam" id="PF03880">
    <property type="entry name" value="DbpA"/>
    <property type="match status" value="1"/>
</dbReference>
<dbReference type="GO" id="GO:0070417">
    <property type="term" value="P:cellular response to cold"/>
    <property type="evidence" value="ECO:0007669"/>
    <property type="project" value="InterPro"/>
</dbReference>
<dbReference type="InterPro" id="IPR000629">
    <property type="entry name" value="RNA-helicase_DEAD-box_CS"/>
</dbReference>
<feature type="compositionally biased region" description="Basic and acidic residues" evidence="12">
    <location>
        <begin position="169"/>
        <end position="182"/>
    </location>
</feature>
<feature type="compositionally biased region" description="Basic residues" evidence="12">
    <location>
        <begin position="779"/>
        <end position="788"/>
    </location>
</feature>
<dbReference type="InterPro" id="IPR057325">
    <property type="entry name" value="DeaD_dimer"/>
</dbReference>
<dbReference type="GO" id="GO:0005524">
    <property type="term" value="F:ATP binding"/>
    <property type="evidence" value="ECO:0007669"/>
    <property type="project" value="UniProtKB-UniRule"/>
</dbReference>
<evidence type="ECO:0000256" key="7">
    <source>
        <dbReference type="ARBA" id="ARBA00022884"/>
    </source>
</evidence>
<dbReference type="AlphaFoldDB" id="A0A5B9QWN8"/>
<evidence type="ECO:0000256" key="11">
    <source>
        <dbReference type="PROSITE-ProRule" id="PRU00552"/>
    </source>
</evidence>
<dbReference type="EMBL" id="CP042914">
    <property type="protein sequence ID" value="QEG38363.1"/>
    <property type="molecule type" value="Genomic_DNA"/>
</dbReference>
<dbReference type="OrthoDB" id="9805696at2"/>
<feature type="domain" description="Helicase ATP-binding" evidence="13">
    <location>
        <begin position="216"/>
        <end position="387"/>
    </location>
</feature>
<evidence type="ECO:0000256" key="5">
    <source>
        <dbReference type="ARBA" id="ARBA00022806"/>
    </source>
</evidence>
<keyword evidence="7 10" id="KW-0694">RNA-binding</keyword>
<dbReference type="PROSITE" id="PS00039">
    <property type="entry name" value="DEAD_ATP_HELICASE"/>
    <property type="match status" value="1"/>
</dbReference>
<evidence type="ECO:0000256" key="3">
    <source>
        <dbReference type="ARBA" id="ARBA00022741"/>
    </source>
</evidence>
<accession>A0A5B9QWN8</accession>
<dbReference type="SUPFAM" id="SSF52540">
    <property type="entry name" value="P-loop containing nucleoside triphosphate hydrolases"/>
    <property type="match status" value="1"/>
</dbReference>
<gene>
    <name evidence="10 16" type="primary">deaD</name>
    <name evidence="10" type="synonym">csdA</name>
    <name evidence="16" type="ORF">UC8_03200</name>
</gene>
<evidence type="ECO:0000256" key="4">
    <source>
        <dbReference type="ARBA" id="ARBA00022801"/>
    </source>
</evidence>
<dbReference type="SMART" id="SM00490">
    <property type="entry name" value="HELICc"/>
    <property type="match status" value="1"/>
</dbReference>
<dbReference type="InterPro" id="IPR012677">
    <property type="entry name" value="Nucleotide-bd_a/b_plait_sf"/>
</dbReference>
<dbReference type="KEGG" id="rul:UC8_03200"/>
<comment type="subcellular location">
    <subcellularLocation>
        <location evidence="1 10">Cytoplasm</location>
    </subcellularLocation>
</comment>
<dbReference type="GO" id="GO:0003724">
    <property type="term" value="F:RNA helicase activity"/>
    <property type="evidence" value="ECO:0007669"/>
    <property type="project" value="UniProtKB-UniRule"/>
</dbReference>
<feature type="compositionally biased region" description="Basic residues" evidence="12">
    <location>
        <begin position="742"/>
        <end position="756"/>
    </location>
</feature>
<dbReference type="PROSITE" id="PS51192">
    <property type="entry name" value="HELICASE_ATP_BIND_1"/>
    <property type="match status" value="1"/>
</dbReference>
<dbReference type="InterPro" id="IPR050547">
    <property type="entry name" value="DEAD_box_RNA_helicases"/>
</dbReference>
<evidence type="ECO:0000256" key="9">
    <source>
        <dbReference type="ARBA" id="ARBA00047984"/>
    </source>
</evidence>
<feature type="domain" description="DEAD-box RNA helicase Q" evidence="15">
    <location>
        <begin position="185"/>
        <end position="213"/>
    </location>
</feature>
<evidence type="ECO:0000256" key="1">
    <source>
        <dbReference type="ARBA" id="ARBA00004496"/>
    </source>
</evidence>
<keyword evidence="6 10" id="KW-0067">ATP-binding</keyword>
<evidence type="ECO:0000256" key="6">
    <source>
        <dbReference type="ARBA" id="ARBA00022840"/>
    </source>
</evidence>
<keyword evidence="3 10" id="KW-0547">Nucleotide-binding</keyword>
<dbReference type="CDD" id="cd12499">
    <property type="entry name" value="RRM_EcCsdA_like"/>
    <property type="match status" value="1"/>
</dbReference>
<protein>
    <recommendedName>
        <fullName evidence="10">ATP-dependent RNA helicase DeaD</fullName>
        <ecNumber evidence="10">3.6.4.13</ecNumber>
    </recommendedName>
    <alternativeName>
        <fullName evidence="10">Cold-shock DEAD box protein A</fullName>
    </alternativeName>
</protein>
<dbReference type="InterPro" id="IPR027417">
    <property type="entry name" value="P-loop_NTPase"/>
</dbReference>
<organism evidence="16 17">
    <name type="scientific">Roseimaritima ulvae</name>
    <dbReference type="NCBI Taxonomy" id="980254"/>
    <lineage>
        <taxon>Bacteria</taxon>
        <taxon>Pseudomonadati</taxon>
        <taxon>Planctomycetota</taxon>
        <taxon>Planctomycetia</taxon>
        <taxon>Pirellulales</taxon>
        <taxon>Pirellulaceae</taxon>
        <taxon>Roseimaritima</taxon>
    </lineage>
</organism>
<keyword evidence="2 10" id="KW-0963">Cytoplasm</keyword>
<feature type="region of interest" description="Disordered" evidence="12">
    <location>
        <begin position="1"/>
        <end position="25"/>
    </location>
</feature>
<proteinExistence type="inferred from homology"/>
<evidence type="ECO:0000313" key="17">
    <source>
        <dbReference type="Proteomes" id="UP000325286"/>
    </source>
</evidence>
<dbReference type="GO" id="GO:0005829">
    <property type="term" value="C:cytosol"/>
    <property type="evidence" value="ECO:0007669"/>
    <property type="project" value="TreeGrafter"/>
</dbReference>
<dbReference type="Pfam" id="PF00270">
    <property type="entry name" value="DEAD"/>
    <property type="match status" value="1"/>
</dbReference>
<dbReference type="Gene3D" id="3.30.70.330">
    <property type="match status" value="1"/>
</dbReference>
<sequence>MSEENTHEQPNLDTAGNGLDTFEMSTTEIVTTPADSLLAQYADPISCDPPSLIVEPAVAEELGVVEQAVVEQPTAEEPVVEPPAAEQPVVEEAVTEQPIIEQPIIEQPVVEEVAVEQPAAEQPVAEEVVAEQPITVEPVVEQPTVEQPVAAKAVAAKPVVEQPEAAKPVAEKTTEGTKEKSSGEQTFRDLALLPEVQQAVAREGYDKPTDIQAQIIPYMLDGRDVLAQSQTGTGKTAAFALPILSRINVQQHAPQVLVLAPTRELAIQVAKSFATYGKDVRDFRTVAIYGGQDYEAQFRALRRGVQVVVGTPGRVIDHVNRGSLDLSQIQCLVLDEADEMLNMGFLEDVQFVLDKTPDERQVALFSATLPGPIRSIAQRYLTDPAKITIKNKTMTADSIRQRAVFVTARDKMDVLTRILEIDQTDGVIVFTKTREATVNVAEQLNRQGFSAVALNGDMPQKVRERTIAQLKSGQLDILVATDVAARGLDVPRISHVFNFDLPHDSESYVHRIGRTGRAGRKGEAIIFLSKTQRGRLRMIERTTKQPIEIIQAPTTKEINLARVERFKQRITDVTADQDLSMFKQIIAEYAEETGKPMDMIAAALAEIAQQGRPFMMKDQPKPKKREREDRNRGDYDNRPQRGGNRPGGRRLGPPAAGMTRYRIEVGDRDGVSPGNIVGAIANEAGIQGNFIGPISIQDSFSTVDLPEGMPRDVYQTLRNTWVSGKQLRIRYVAPEDGDQRPRRTNHQGTRPHHAKSGGHSSGGGHAKKSFSHGKPPFAGKKKKRKNKA</sequence>
<dbReference type="InterPro" id="IPR034415">
    <property type="entry name" value="CsdA_RRM"/>
</dbReference>
<feature type="region of interest" description="Disordered" evidence="12">
    <location>
        <begin position="162"/>
        <end position="185"/>
    </location>
</feature>
<dbReference type="CDD" id="cd18787">
    <property type="entry name" value="SF2_C_DEAD"/>
    <property type="match status" value="1"/>
</dbReference>
<dbReference type="FunFam" id="3.30.70.330:FF:000068">
    <property type="entry name" value="ATP-dependent RNA helicase DeaD"/>
    <property type="match status" value="1"/>
</dbReference>
<feature type="domain" description="Helicase C-terminal" evidence="14">
    <location>
        <begin position="413"/>
        <end position="558"/>
    </location>
</feature>
<dbReference type="GO" id="GO:0033592">
    <property type="term" value="F:RNA strand annealing activity"/>
    <property type="evidence" value="ECO:0007669"/>
    <property type="project" value="TreeGrafter"/>
</dbReference>
<dbReference type="InterPro" id="IPR028618">
    <property type="entry name" value="DEAD_helicase_DeaD"/>
</dbReference>
<dbReference type="Proteomes" id="UP000325286">
    <property type="component" value="Chromosome"/>
</dbReference>
<dbReference type="InterPro" id="IPR014014">
    <property type="entry name" value="RNA_helicase_DEAD_Q_motif"/>
</dbReference>
<evidence type="ECO:0000259" key="14">
    <source>
        <dbReference type="PROSITE" id="PS51194"/>
    </source>
</evidence>
<keyword evidence="4 10" id="KW-0378">Hydrolase</keyword>
<dbReference type="EC" id="3.6.4.13" evidence="10"/>
<evidence type="ECO:0000256" key="2">
    <source>
        <dbReference type="ARBA" id="ARBA00022490"/>
    </source>
</evidence>